<dbReference type="EMBL" id="CTEF01000002">
    <property type="protein sequence ID" value="CQD15515.1"/>
    <property type="molecule type" value="Genomic_DNA"/>
</dbReference>
<organism evidence="2 3">
    <name type="scientific">Mycolicibacterium conceptionense</name>
    <dbReference type="NCBI Taxonomy" id="451644"/>
    <lineage>
        <taxon>Bacteria</taxon>
        <taxon>Bacillati</taxon>
        <taxon>Actinomycetota</taxon>
        <taxon>Actinomycetes</taxon>
        <taxon>Mycobacteriales</taxon>
        <taxon>Mycobacteriaceae</taxon>
        <taxon>Mycolicibacterium</taxon>
    </lineage>
</organism>
<dbReference type="Proteomes" id="UP000182227">
    <property type="component" value="Unassembled WGS sequence"/>
</dbReference>
<protein>
    <submittedName>
        <fullName evidence="2">Uncharacterized protein</fullName>
    </submittedName>
</protein>
<name>A0A0U1DFQ5_9MYCO</name>
<feature type="region of interest" description="Disordered" evidence="1">
    <location>
        <begin position="117"/>
        <end position="152"/>
    </location>
</feature>
<accession>A0A0U1DFQ5</accession>
<evidence type="ECO:0000313" key="2">
    <source>
        <dbReference type="EMBL" id="CQD15515.1"/>
    </source>
</evidence>
<sequence length="152" mass="16424">MGVDFSMVDSAEKAEQLCAQGQLERVFLTPAEFGGPDHVQNVVYCPVGSAAAKQDVDLNIVASLIREGKVQMYSAVPIYEGNSFVPVAIDVSAWHPESPDTGAFNARVAMWGSALAPDSAPDESGWARPRTRRSTLTCAGIPPIPRPRRNRR</sequence>
<gene>
    <name evidence="2" type="ORF">BN970_03249</name>
</gene>
<evidence type="ECO:0000313" key="3">
    <source>
        <dbReference type="Proteomes" id="UP000182227"/>
    </source>
</evidence>
<proteinExistence type="predicted"/>
<evidence type="ECO:0000256" key="1">
    <source>
        <dbReference type="SAM" id="MobiDB-lite"/>
    </source>
</evidence>
<reference evidence="2 3" key="1">
    <citation type="submission" date="2015-03" db="EMBL/GenBank/DDBJ databases">
        <authorList>
            <person name="Murphy D."/>
        </authorList>
    </citation>
    <scope>NUCLEOTIDE SEQUENCE [LARGE SCALE GENOMIC DNA]</scope>
    <source>
        <strain evidence="2 3">D16</strain>
    </source>
</reference>
<dbReference type="AlphaFoldDB" id="A0A0U1DFQ5"/>